<reference evidence="3 4" key="1">
    <citation type="submission" date="2014-04" db="EMBL/GenBank/DDBJ databases">
        <title>Evolutionary Origins and Diversification of the Mycorrhizal Mutualists.</title>
        <authorList>
            <consortium name="DOE Joint Genome Institute"/>
            <consortium name="Mycorrhizal Genomics Consortium"/>
            <person name="Kohler A."/>
            <person name="Kuo A."/>
            <person name="Nagy L.G."/>
            <person name="Floudas D."/>
            <person name="Copeland A."/>
            <person name="Barry K.W."/>
            <person name="Cichocki N."/>
            <person name="Veneault-Fourrey C."/>
            <person name="LaButti K."/>
            <person name="Lindquist E.A."/>
            <person name="Lipzen A."/>
            <person name="Lundell T."/>
            <person name="Morin E."/>
            <person name="Murat C."/>
            <person name="Riley R."/>
            <person name="Ohm R."/>
            <person name="Sun H."/>
            <person name="Tunlid A."/>
            <person name="Henrissat B."/>
            <person name="Grigoriev I.V."/>
            <person name="Hibbett D.S."/>
            <person name="Martin F."/>
        </authorList>
    </citation>
    <scope>NUCLEOTIDE SEQUENCE [LARGE SCALE GENOMIC DNA]</scope>
    <source>
        <strain evidence="3 4">Koide BX008</strain>
    </source>
</reference>
<keyword evidence="2" id="KW-0472">Membrane</keyword>
<evidence type="ECO:0000313" key="3">
    <source>
        <dbReference type="EMBL" id="KIL60229.1"/>
    </source>
</evidence>
<name>A0A0C2T1A0_AMAMK</name>
<dbReference type="Proteomes" id="UP000054549">
    <property type="component" value="Unassembled WGS sequence"/>
</dbReference>
<gene>
    <name evidence="3" type="ORF">M378DRAFT_951646</name>
</gene>
<keyword evidence="2" id="KW-0812">Transmembrane</keyword>
<feature type="compositionally biased region" description="Basic and acidic residues" evidence="1">
    <location>
        <begin position="329"/>
        <end position="339"/>
    </location>
</feature>
<evidence type="ECO:0000256" key="2">
    <source>
        <dbReference type="SAM" id="Phobius"/>
    </source>
</evidence>
<sequence>MLARGDRIVNVLSVAQQSTISSTTRGSTVSTSTHPITTSSSNQNPVQTSTHTPSINTSPFFPEPSTFNPQPNPEPWSQDLVKTVLTFLIVILIVILVLSLAFKRYLHLKHTNRPFSQFFPWSRRRLHHAPNSSDPSLIPPVQAQTQTSIQSPSNSRTRPRSRPAEYTAYALPFTPPLSSRHMTAFMDDDVRYPITAASLALPHHTFPAYTHPYPHSHSYPPHITTRTFQNRTNRTRTRAADTDAQGRRLDSGWDPDQFDFEVAGGGDHEDKEMLPAYDCYGGPPKYIDVAMEVDEVEGVGGTTNAACDGSGNGHRARPTSSSAVVGHQDVVDRAQENGG</sequence>
<protein>
    <submittedName>
        <fullName evidence="3">Uncharacterized protein</fullName>
    </submittedName>
</protein>
<feature type="transmembrane region" description="Helical" evidence="2">
    <location>
        <begin position="80"/>
        <end position="102"/>
    </location>
</feature>
<evidence type="ECO:0000313" key="4">
    <source>
        <dbReference type="Proteomes" id="UP000054549"/>
    </source>
</evidence>
<dbReference type="InParanoid" id="A0A0C2T1A0"/>
<dbReference type="AlphaFoldDB" id="A0A0C2T1A0"/>
<dbReference type="EMBL" id="KN818302">
    <property type="protein sequence ID" value="KIL60229.1"/>
    <property type="molecule type" value="Genomic_DNA"/>
</dbReference>
<feature type="compositionally biased region" description="Polar residues" evidence="1">
    <location>
        <begin position="42"/>
        <end position="69"/>
    </location>
</feature>
<feature type="compositionally biased region" description="Low complexity" evidence="1">
    <location>
        <begin position="22"/>
        <end position="41"/>
    </location>
</feature>
<feature type="region of interest" description="Disordered" evidence="1">
    <location>
        <begin position="129"/>
        <end position="163"/>
    </location>
</feature>
<evidence type="ECO:0000256" key="1">
    <source>
        <dbReference type="SAM" id="MobiDB-lite"/>
    </source>
</evidence>
<organism evidence="3 4">
    <name type="scientific">Amanita muscaria (strain Koide BX008)</name>
    <dbReference type="NCBI Taxonomy" id="946122"/>
    <lineage>
        <taxon>Eukaryota</taxon>
        <taxon>Fungi</taxon>
        <taxon>Dikarya</taxon>
        <taxon>Basidiomycota</taxon>
        <taxon>Agaricomycotina</taxon>
        <taxon>Agaricomycetes</taxon>
        <taxon>Agaricomycetidae</taxon>
        <taxon>Agaricales</taxon>
        <taxon>Pluteineae</taxon>
        <taxon>Amanitaceae</taxon>
        <taxon>Amanita</taxon>
    </lineage>
</organism>
<keyword evidence="4" id="KW-1185">Reference proteome</keyword>
<feature type="region of interest" description="Disordered" evidence="1">
    <location>
        <begin position="22"/>
        <end position="74"/>
    </location>
</feature>
<keyword evidence="2" id="KW-1133">Transmembrane helix</keyword>
<accession>A0A0C2T1A0</accession>
<proteinExistence type="predicted"/>
<dbReference type="HOGENOM" id="CLU_818801_0_0_1"/>
<feature type="region of interest" description="Disordered" evidence="1">
    <location>
        <begin position="304"/>
        <end position="339"/>
    </location>
</feature>
<dbReference type="OrthoDB" id="2974599at2759"/>